<dbReference type="InterPro" id="IPR000477">
    <property type="entry name" value="RT_dom"/>
</dbReference>
<dbReference type="PROSITE" id="PS50878">
    <property type="entry name" value="RT_POL"/>
    <property type="match status" value="1"/>
</dbReference>
<dbReference type="Pfam" id="PF17919">
    <property type="entry name" value="RT_RNaseH_2"/>
    <property type="match status" value="1"/>
</dbReference>
<dbReference type="GO" id="GO:0004523">
    <property type="term" value="F:RNA-DNA hybrid ribonuclease activity"/>
    <property type="evidence" value="ECO:0007669"/>
    <property type="project" value="UniProtKB-EC"/>
</dbReference>
<dbReference type="CDD" id="cd01647">
    <property type="entry name" value="RT_LTR"/>
    <property type="match status" value="1"/>
</dbReference>
<dbReference type="Pfam" id="PF00078">
    <property type="entry name" value="RVT_1"/>
    <property type="match status" value="1"/>
</dbReference>
<evidence type="ECO:0000313" key="7">
    <source>
        <dbReference type="Ensembl" id="ENSCCRP00020055782.1"/>
    </source>
</evidence>
<feature type="signal peptide" evidence="4">
    <location>
        <begin position="1"/>
        <end position="16"/>
    </location>
</feature>
<dbReference type="InterPro" id="IPR043502">
    <property type="entry name" value="DNA/RNA_pol_sf"/>
</dbReference>
<dbReference type="PROSITE" id="PS50994">
    <property type="entry name" value="INTEGRASE"/>
    <property type="match status" value="1"/>
</dbReference>
<dbReference type="Pfam" id="PF00665">
    <property type="entry name" value="rve"/>
    <property type="match status" value="1"/>
</dbReference>
<dbReference type="FunFam" id="3.10.20.370:FF:000001">
    <property type="entry name" value="Retrovirus-related Pol polyprotein from transposon 17.6-like protein"/>
    <property type="match status" value="1"/>
</dbReference>
<dbReference type="FunFam" id="3.30.420.10:FF:000032">
    <property type="entry name" value="Retrovirus-related Pol polyprotein from transposon 297-like Protein"/>
    <property type="match status" value="1"/>
</dbReference>
<comment type="similarity">
    <text evidence="1">Belongs to the beta type-B retroviral polymerase family. HERV class-II K(HML-2) pol subfamily.</text>
</comment>
<evidence type="ECO:0000259" key="6">
    <source>
        <dbReference type="PROSITE" id="PS50994"/>
    </source>
</evidence>
<dbReference type="Gene3D" id="3.30.70.270">
    <property type="match status" value="2"/>
</dbReference>
<dbReference type="InterPro" id="IPR012337">
    <property type="entry name" value="RNaseH-like_sf"/>
</dbReference>
<name>A0A8C2FG40_CYPCA</name>
<dbReference type="SUPFAM" id="SSF53098">
    <property type="entry name" value="Ribonuclease H-like"/>
    <property type="match status" value="1"/>
</dbReference>
<evidence type="ECO:0000313" key="8">
    <source>
        <dbReference type="Proteomes" id="UP000694701"/>
    </source>
</evidence>
<evidence type="ECO:0000256" key="4">
    <source>
        <dbReference type="SAM" id="SignalP"/>
    </source>
</evidence>
<sequence>MFLLFFFRSYTQCMSTQSVCSARSDWGKLIDPYMVGGCTGLGSNSHMADADVDAVSTLIKDFCESTENVIVQNTNTLSKSDSLFYTPVIVGNKLTLGGMLDSGSMACTMSESAEAKLLDAGVLKKEKGSNCDVVLIGCGGSRVKPKSVYDVEMEVYGCKIIVPTLVVHGQLDDLIIGTNVIKHVIHQSKRCPAYWKALSHPCLNADLESEQFLSMLAGVERWKGGEIPDKIGTVRCTAAVCLEPGREYLLWGKLDKSCTFSPGSTVIIEPTTSRSAPRHVLVARLVSPLWGNGWVPLKLINMSHKQILLRRHAKIADVFACVALEDMEAAAPISKDVPLLSYSQVADSTFSHGGGVHELNEQLLRVGLGGLDINSCEVSDSCKKQLLDLVLRYEDIFSRHHLDCGRAEGFMHRIHVTDTRPFRLPYRRVPPSHYQVLRTVLNEMEERDIIRKSTSEFASPLVLVWKKNGDLRICTDFRWLNKRTSKDAYPLPHQADCLAALGGNCLFSTMDLTSGFYNMPLHVDDRKYSAFTTPMGLYEYNRLPQGLCNSPGSFMRMMTAIFGDQNFLSLLCYLDDLLVFAPNERTALERLEMVFSRLRGHNLKLSPKKCYFLRKSVKFLGHIVDETGVSTDPCKVESIARMTCTDLMERDGVTPSQKHIRSFLGMVNYYQHFIPKYSSIARPLFELLTGQTRRSKGGWRLKRSSQGRKLSREHWTDDHVRAFEMLKSSLLNSVVLAHPNFDQPFMLSTDASLDGLGAVLSQVQQGDAIARPIAFASKSLSRSQRNYPAHRLEFLALKWAVCDKFSHWLRGNKFTVCTDNNPLTHIMTKPKLDCCEQRWVAKLASYDFDIKYVPGSQNSVADALSRVPFVNVGHRLLNESFNHLRCNMKEMSDASVQNAFRQAASGADQFTHADSVVQNATLLPNDVVSAVLQSHNEWEAGARIRALTALQNLPQMVDTDFDFFPAYTTSELCDKQRSDKILSRVLEYVERCRRPSRRERAKEPAAVVRYLKHWEKFKIVDGVLYRVSRDSLLKTKRFQFVVPGSLRAEVMKGTHDHAGHQGQFRTLSLVRQRFFWLHFDRDVREYVRHCQRCVVSKTVEPDGRAPLVNIQSSKPLQIVCIDFWSAENSQNKSVDVLVVTDHFTRLAQAFPCKNQSAKEVARVLWDKYFCIYGFPERIHSDQGASFESNLISELLRVSGVKKSHTTPYHPMGNGAVERFNRTLGGMIRALPPGEKHEWPRRLQTLTFMYNCTVHETTGFAPFYLMFGRVPRLPVDMMFRSVLSDSTSSDYSKYVSTLSKDLSEAMHIAQKLASKEQHRHAVLYNRKTKGSNIEVSDRVLLANRAERGKKKVADRWESTVYTVVDKIPDTHTFRIRNTVTGQEKVVHRNLLLLANFLPVTDACCNDSTSLPLSSDVDADSPSATSENASLYNSNTYFTQDGDRDSEGNCSNETIHAGSDVDTNETAVDDFASIAPNPPESAPIMNDMDISVHTEATSSDPCVKDCTYRTLEWVSQLPNDNSDRADPGLHSEVSYPESAMNDSVVVDVMAGGSTTLPGQPSVNLTPSNQQCDVSSSQSVQEQVNDDVPSGFARVTSRFGRVINPVNRLIYTMSRQDVSYDPKSYVKTICRSVVQALRD</sequence>
<dbReference type="InterPro" id="IPR041577">
    <property type="entry name" value="RT_RNaseH_2"/>
</dbReference>
<feature type="chain" id="PRO_5034128888" description="Gypsy retrotransposon integrase-like protein 1" evidence="4">
    <location>
        <begin position="17"/>
        <end position="1636"/>
    </location>
</feature>
<evidence type="ECO:0000256" key="3">
    <source>
        <dbReference type="ARBA" id="ARBA00039658"/>
    </source>
</evidence>
<dbReference type="Gene3D" id="3.30.420.10">
    <property type="entry name" value="Ribonuclease H-like superfamily/Ribonuclease H"/>
    <property type="match status" value="1"/>
</dbReference>
<dbReference type="GO" id="GO:0003676">
    <property type="term" value="F:nucleic acid binding"/>
    <property type="evidence" value="ECO:0007669"/>
    <property type="project" value="InterPro"/>
</dbReference>
<dbReference type="PANTHER" id="PTHR37984:SF15">
    <property type="entry name" value="INTEGRASE CATALYTIC DOMAIN-CONTAINING PROTEIN"/>
    <property type="match status" value="1"/>
</dbReference>
<dbReference type="Pfam" id="PF17921">
    <property type="entry name" value="Integrase_H2C2"/>
    <property type="match status" value="1"/>
</dbReference>
<dbReference type="Gene3D" id="1.10.340.70">
    <property type="match status" value="1"/>
</dbReference>
<dbReference type="InterPro" id="IPR001584">
    <property type="entry name" value="Integrase_cat-core"/>
</dbReference>
<dbReference type="PANTHER" id="PTHR37984">
    <property type="entry name" value="PROTEIN CBG26694"/>
    <property type="match status" value="1"/>
</dbReference>
<dbReference type="InterPro" id="IPR043128">
    <property type="entry name" value="Rev_trsase/Diguanyl_cyclase"/>
</dbReference>
<dbReference type="CDD" id="cd09274">
    <property type="entry name" value="RNase_HI_RT_Ty3"/>
    <property type="match status" value="1"/>
</dbReference>
<keyword evidence="4" id="KW-0732">Signal</keyword>
<accession>A0A8C2FG40</accession>
<dbReference type="SUPFAM" id="SSF56672">
    <property type="entry name" value="DNA/RNA polymerases"/>
    <property type="match status" value="1"/>
</dbReference>
<dbReference type="Gene3D" id="3.10.20.370">
    <property type="match status" value="1"/>
</dbReference>
<reference evidence="7" key="1">
    <citation type="submission" date="2025-08" db="UniProtKB">
        <authorList>
            <consortium name="Ensembl"/>
        </authorList>
    </citation>
    <scope>IDENTIFICATION</scope>
</reference>
<dbReference type="InterPro" id="IPR041588">
    <property type="entry name" value="Integrase_H2C2"/>
</dbReference>
<organism evidence="7 8">
    <name type="scientific">Cyprinus carpio</name>
    <name type="common">Common carp</name>
    <dbReference type="NCBI Taxonomy" id="7962"/>
    <lineage>
        <taxon>Eukaryota</taxon>
        <taxon>Metazoa</taxon>
        <taxon>Chordata</taxon>
        <taxon>Craniata</taxon>
        <taxon>Vertebrata</taxon>
        <taxon>Euteleostomi</taxon>
        <taxon>Actinopterygii</taxon>
        <taxon>Neopterygii</taxon>
        <taxon>Teleostei</taxon>
        <taxon>Ostariophysi</taxon>
        <taxon>Cypriniformes</taxon>
        <taxon>Cyprinidae</taxon>
        <taxon>Cyprininae</taxon>
        <taxon>Cyprinus</taxon>
    </lineage>
</organism>
<protein>
    <recommendedName>
        <fullName evidence="3">Gypsy retrotransposon integrase-like protein 1</fullName>
        <ecNumber evidence="2">3.1.26.4</ecNumber>
    </recommendedName>
</protein>
<dbReference type="InterPro" id="IPR050951">
    <property type="entry name" value="Retrovirus_Pol_polyprotein"/>
</dbReference>
<dbReference type="Proteomes" id="UP000694701">
    <property type="component" value="Unplaced"/>
</dbReference>
<dbReference type="EC" id="3.1.26.4" evidence="2"/>
<evidence type="ECO:0000256" key="1">
    <source>
        <dbReference type="ARBA" id="ARBA00010879"/>
    </source>
</evidence>
<dbReference type="FunFam" id="1.10.340.70:FF:000001">
    <property type="entry name" value="Retrovirus-related Pol polyprotein from transposon gypsy-like Protein"/>
    <property type="match status" value="1"/>
</dbReference>
<dbReference type="Ensembl" id="ENSCCRT00020061448.1">
    <property type="protein sequence ID" value="ENSCCRP00020055782.1"/>
    <property type="gene ID" value="ENSCCRG00020026248.1"/>
</dbReference>
<feature type="domain" description="Reverse transcriptase" evidence="5">
    <location>
        <begin position="445"/>
        <end position="624"/>
    </location>
</feature>
<dbReference type="InterPro" id="IPR036397">
    <property type="entry name" value="RNaseH_sf"/>
</dbReference>
<evidence type="ECO:0000259" key="5">
    <source>
        <dbReference type="PROSITE" id="PS50878"/>
    </source>
</evidence>
<feature type="domain" description="Integrase catalytic" evidence="6">
    <location>
        <begin position="1111"/>
        <end position="1269"/>
    </location>
</feature>
<dbReference type="GO" id="GO:0015074">
    <property type="term" value="P:DNA integration"/>
    <property type="evidence" value="ECO:0007669"/>
    <property type="project" value="InterPro"/>
</dbReference>
<dbReference type="Gene3D" id="3.10.10.10">
    <property type="entry name" value="HIV Type 1 Reverse Transcriptase, subunit A, domain 1"/>
    <property type="match status" value="1"/>
</dbReference>
<proteinExistence type="inferred from homology"/>
<evidence type="ECO:0000256" key="2">
    <source>
        <dbReference type="ARBA" id="ARBA00012180"/>
    </source>
</evidence>